<dbReference type="KEGG" id="abac:LuPra_02912"/>
<proteinExistence type="predicted"/>
<dbReference type="PATRIC" id="fig|1813736.3.peg.3104"/>
<organism evidence="1 2">
    <name type="scientific">Luteitalea pratensis</name>
    <dbReference type="NCBI Taxonomy" id="1855912"/>
    <lineage>
        <taxon>Bacteria</taxon>
        <taxon>Pseudomonadati</taxon>
        <taxon>Acidobacteriota</taxon>
        <taxon>Vicinamibacteria</taxon>
        <taxon>Vicinamibacterales</taxon>
        <taxon>Vicinamibacteraceae</taxon>
        <taxon>Luteitalea</taxon>
    </lineage>
</organism>
<evidence type="ECO:0000313" key="1">
    <source>
        <dbReference type="EMBL" id="AMY09688.1"/>
    </source>
</evidence>
<name>A0A143PNK7_LUTPR</name>
<dbReference type="Pfam" id="PF14100">
    <property type="entry name" value="DUF6807"/>
    <property type="match status" value="1"/>
</dbReference>
<reference evidence="1 2" key="1">
    <citation type="journal article" date="2016" name="Genome Announc.">
        <title>First Complete Genome Sequence of a Subdivision 6 Acidobacterium Strain.</title>
        <authorList>
            <person name="Huang S."/>
            <person name="Vieira S."/>
            <person name="Bunk B."/>
            <person name="Riedel T."/>
            <person name="Sproer C."/>
            <person name="Overmann J."/>
        </authorList>
    </citation>
    <scope>NUCLEOTIDE SEQUENCE [LARGE SCALE GENOMIC DNA]</scope>
    <source>
        <strain evidence="2">DSM 100886 HEG_-6_39</strain>
    </source>
</reference>
<evidence type="ECO:0008006" key="3">
    <source>
        <dbReference type="Google" id="ProtNLM"/>
    </source>
</evidence>
<reference evidence="2" key="2">
    <citation type="submission" date="2016-04" db="EMBL/GenBank/DDBJ databases">
        <title>First Complete Genome Sequence of a Subdivision 6 Acidobacterium.</title>
        <authorList>
            <person name="Huang S."/>
            <person name="Vieira S."/>
            <person name="Bunk B."/>
            <person name="Riedel T."/>
            <person name="Sproeer C."/>
            <person name="Overmann J."/>
        </authorList>
    </citation>
    <scope>NUCLEOTIDE SEQUENCE [LARGE SCALE GENOMIC DNA]</scope>
    <source>
        <strain evidence="2">DSM 100886 HEG_-6_39</strain>
    </source>
</reference>
<dbReference type="AlphaFoldDB" id="A0A143PNK7"/>
<dbReference type="Proteomes" id="UP000076079">
    <property type="component" value="Chromosome"/>
</dbReference>
<accession>A0A143PNK7</accession>
<protein>
    <recommendedName>
        <fullName evidence="3">Methane oxygenase PmoA</fullName>
    </recommendedName>
</protein>
<dbReference type="STRING" id="1855912.LuPra_02912"/>
<dbReference type="EMBL" id="CP015136">
    <property type="protein sequence ID" value="AMY09688.1"/>
    <property type="molecule type" value="Genomic_DNA"/>
</dbReference>
<sequence>MDKGFPVHDASHIRLRAARFGAMASLCSASLIMATTASMNAQSPKVAIKSVPAEKKVEVTVDGKAFTTYMWPDTLEKPVLYPITTASGIVVTRGFPPLANERQDHPHHVGLWFNYGDVDGFDFWNNSDAIKPDQKPKMGSVKHREVVKAESKGDHAVLEVKADWISGDGKTRLNETTTFTFRAAAGGVRMIDRVTTLAAAKGTGTVKLPDNKEGALGLRVIRALEDPAEKGGEFKDAAGRVTKMGDMDMSGVTGQYLTSEGKVGKEVWGTRGAWTKLSGTVGGKPVTIAILDAPGNPGYPTYWHARGYGLFAANPLGQAALSNNKDTLNFAIAEGRPATFRYRILFIDGNPSAADMQKYAAAWASTSGGSTSSNP</sequence>
<keyword evidence="2" id="KW-1185">Reference proteome</keyword>
<evidence type="ECO:0000313" key="2">
    <source>
        <dbReference type="Proteomes" id="UP000076079"/>
    </source>
</evidence>
<gene>
    <name evidence="1" type="ORF">LuPra_02912</name>
</gene>
<dbReference type="InterPro" id="IPR029475">
    <property type="entry name" value="DUF6807"/>
</dbReference>